<evidence type="ECO:0000313" key="3">
    <source>
        <dbReference type="Proteomes" id="UP000320078"/>
    </source>
</evidence>
<sequence length="308" mass="35562">MLKNKIKKILLLLFLFLFLVLFSLKNQNINTILAIKEVVSPKDTEEDIEDVLARIKENPTIKDDVEKLITQIKDTKHKISIFFNVEKLNSIKNHISNTNGIKEKINEIFLKIDNSSLWKNQEEPFATIPIKIKDLKSKTNNNFENINDNDIDKLQCETTKFKDLNSILSNFYDIFKDNFNSLLNDDLIFIKNTNDSIADSTQKIDSKIFSDLQLLFDSTQQSILGANDLDKENSGQIQSSIKDITQKYIDIKSKIDTIPDTKSDDSATTSNNVTTGIIFIIILLLILIFFKKNKKYFPNNTKNKKRHY</sequence>
<accession>A0A559KJW6</accession>
<evidence type="ECO:0000256" key="1">
    <source>
        <dbReference type="SAM" id="Phobius"/>
    </source>
</evidence>
<keyword evidence="1" id="KW-0472">Membrane</keyword>
<keyword evidence="1" id="KW-1133">Transmembrane helix</keyword>
<protein>
    <submittedName>
        <fullName evidence="2">Uncharacterized protein</fullName>
    </submittedName>
</protein>
<organism evidence="2 3">
    <name type="scientific">Candidatus Phytoplasma pini</name>
    <dbReference type="NCBI Taxonomy" id="267362"/>
    <lineage>
        <taxon>Bacteria</taxon>
        <taxon>Bacillati</taxon>
        <taxon>Mycoplasmatota</taxon>
        <taxon>Mollicutes</taxon>
        <taxon>Acholeplasmatales</taxon>
        <taxon>Acholeplasmataceae</taxon>
        <taxon>Candidatus Phytoplasma</taxon>
    </lineage>
</organism>
<keyword evidence="3" id="KW-1185">Reference proteome</keyword>
<dbReference type="RefSeq" id="WP_144658193.1">
    <property type="nucleotide sequence ID" value="NZ_VIAE01000001.1"/>
</dbReference>
<evidence type="ECO:0000313" key="2">
    <source>
        <dbReference type="EMBL" id="TVY12422.1"/>
    </source>
</evidence>
<dbReference type="AlphaFoldDB" id="A0A559KJW6"/>
<dbReference type="EMBL" id="VIAE01000001">
    <property type="protein sequence ID" value="TVY12422.1"/>
    <property type="molecule type" value="Genomic_DNA"/>
</dbReference>
<gene>
    <name evidence="2" type="ORF">MDPP_0038</name>
</gene>
<comment type="caution">
    <text evidence="2">The sequence shown here is derived from an EMBL/GenBank/DDBJ whole genome shotgun (WGS) entry which is preliminary data.</text>
</comment>
<name>A0A559KJW6_9MOLU</name>
<dbReference type="Proteomes" id="UP000320078">
    <property type="component" value="Unassembled WGS sequence"/>
</dbReference>
<feature type="transmembrane region" description="Helical" evidence="1">
    <location>
        <begin position="273"/>
        <end position="290"/>
    </location>
</feature>
<keyword evidence="1" id="KW-0812">Transmembrane</keyword>
<proteinExistence type="predicted"/>
<reference evidence="2 3" key="1">
    <citation type="submission" date="2019-06" db="EMBL/GenBank/DDBJ databases">
        <title>Draft Genome Sequence of Candidatus Phytoplasma pini-Related Strain MDPP: A Resource for Comparative Genomics of Gymnosperm-infecting Phytoplasmas.</title>
        <authorList>
            <person name="Cai W."/>
            <person name="Costanzo S."/>
            <person name="Shao J."/>
            <person name="Zhao Y."/>
            <person name="Davis R."/>
        </authorList>
    </citation>
    <scope>NUCLEOTIDE SEQUENCE [LARGE SCALE GENOMIC DNA]</scope>
    <source>
        <strain evidence="2 3">MDPP</strain>
    </source>
</reference>